<dbReference type="EMBL" id="JAOCQJ010000003">
    <property type="protein sequence ID" value="MCT7316759.1"/>
    <property type="molecule type" value="Genomic_DNA"/>
</dbReference>
<reference evidence="1" key="1">
    <citation type="journal article" date="2023" name="Front. Microbiol.">
        <title>Ralstonia chuxiongensis sp. nov., Ralstonia mojiangensis sp. nov., and Ralstonia soli sp. nov., isolated from tobacco fields, are three novel species in the family Burkholderiaceae.</title>
        <authorList>
            <person name="Lu C.H."/>
            <person name="Zhang Y.Y."/>
            <person name="Jiang N."/>
            <person name="Chen W."/>
            <person name="Shao X."/>
            <person name="Zhao Z.M."/>
            <person name="Lu W.L."/>
            <person name="Hu X."/>
            <person name="Xi Y.X."/>
            <person name="Zou S.Y."/>
            <person name="Wei Q.J."/>
            <person name="Lin Z.L."/>
            <person name="Gong L."/>
            <person name="Gai X.T."/>
            <person name="Zhang L.Q."/>
            <person name="Li J.Y."/>
            <person name="Jin Y."/>
            <person name="Xia Z.Y."/>
        </authorList>
    </citation>
    <scope>NUCLEOTIDE SEQUENCE</scope>
    <source>
        <strain evidence="1">22TCCZM01-4</strain>
    </source>
</reference>
<dbReference type="RefSeq" id="WP_260799695.1">
    <property type="nucleotide sequence ID" value="NZ_JAOCQJ010000003.1"/>
</dbReference>
<evidence type="ECO:0000313" key="2">
    <source>
        <dbReference type="Proteomes" id="UP001164374"/>
    </source>
</evidence>
<organism evidence="1 2">
    <name type="scientific">Ralstonia mojiangensis</name>
    <dbReference type="NCBI Taxonomy" id="2953895"/>
    <lineage>
        <taxon>Bacteria</taxon>
        <taxon>Pseudomonadati</taxon>
        <taxon>Pseudomonadota</taxon>
        <taxon>Betaproteobacteria</taxon>
        <taxon>Burkholderiales</taxon>
        <taxon>Burkholderiaceae</taxon>
        <taxon>Ralstonia</taxon>
    </lineage>
</organism>
<evidence type="ECO:0000313" key="1">
    <source>
        <dbReference type="EMBL" id="MCT7316759.1"/>
    </source>
</evidence>
<proteinExistence type="predicted"/>
<reference evidence="1" key="2">
    <citation type="submission" date="2023-02" db="EMBL/GenBank/DDBJ databases">
        <authorList>
            <person name="Lu C.-H."/>
        </authorList>
    </citation>
    <scope>NUCLEOTIDE SEQUENCE</scope>
    <source>
        <strain evidence="1">22TCCZM01-4</strain>
    </source>
</reference>
<dbReference type="AlphaFoldDB" id="A0AAE3LB48"/>
<protein>
    <submittedName>
        <fullName evidence="1">Uncharacterized protein</fullName>
    </submittedName>
</protein>
<comment type="caution">
    <text evidence="1">The sequence shown here is derived from an EMBL/GenBank/DDBJ whole genome shotgun (WGS) entry which is preliminary data.</text>
</comment>
<accession>A0AAE3LB48</accession>
<name>A0AAE3LB48_9RALS</name>
<dbReference type="Proteomes" id="UP001164374">
    <property type="component" value="Unassembled WGS sequence"/>
</dbReference>
<sequence>MTEVFARQVLILIGQNNTGKTSFQRHLLNYLCKEDKTRLRTNRSWPVKHQDAPRRFNSIYFANRSYQELRSTLPPIRKYVADALDTGAALTILSSHADASSTLDIEAMYEVSMERGYNPSVAFFSNGFNSYCKMYSKSYNWHERFIISNTRVRPQKNEKELIQSQLKLIAEDFGNLLMRRAALW</sequence>
<gene>
    <name evidence="1" type="ORF">N5I87_12160</name>
</gene>